<feature type="chain" id="PRO_5002739493" evidence="3">
    <location>
        <begin position="28"/>
        <end position="121"/>
    </location>
</feature>
<feature type="region of interest" description="Disordered" evidence="2">
    <location>
        <begin position="36"/>
        <end position="57"/>
    </location>
</feature>
<keyword evidence="3" id="KW-0732">Signal</keyword>
<organism evidence="4">
    <name type="scientific">Picea sitchensis</name>
    <name type="common">Sitka spruce</name>
    <name type="synonym">Pinus sitchensis</name>
    <dbReference type="NCBI Taxonomy" id="3332"/>
    <lineage>
        <taxon>Eukaryota</taxon>
        <taxon>Viridiplantae</taxon>
        <taxon>Streptophyta</taxon>
        <taxon>Embryophyta</taxon>
        <taxon>Tracheophyta</taxon>
        <taxon>Spermatophyta</taxon>
        <taxon>Pinopsida</taxon>
        <taxon>Pinidae</taxon>
        <taxon>Conifers I</taxon>
        <taxon>Pinales</taxon>
        <taxon>Pinaceae</taxon>
        <taxon>Picea</taxon>
    </lineage>
</organism>
<comment type="similarity">
    <text evidence="1">Belongs to the GASA family.</text>
</comment>
<dbReference type="Pfam" id="PF02704">
    <property type="entry name" value="GASA"/>
    <property type="match status" value="1"/>
</dbReference>
<evidence type="ECO:0000256" key="3">
    <source>
        <dbReference type="SAM" id="SignalP"/>
    </source>
</evidence>
<feature type="compositionally biased region" description="Pro residues" evidence="2">
    <location>
        <begin position="45"/>
        <end position="57"/>
    </location>
</feature>
<evidence type="ECO:0000256" key="1">
    <source>
        <dbReference type="ARBA" id="ARBA00010582"/>
    </source>
</evidence>
<evidence type="ECO:0000256" key="2">
    <source>
        <dbReference type="SAM" id="MobiDB-lite"/>
    </source>
</evidence>
<feature type="signal peptide" evidence="3">
    <location>
        <begin position="1"/>
        <end position="27"/>
    </location>
</feature>
<dbReference type="AlphaFoldDB" id="A9NMF1"/>
<proteinExistence type="evidence at transcript level"/>
<evidence type="ECO:0000313" key="4">
    <source>
        <dbReference type="EMBL" id="ABK21812.1"/>
    </source>
</evidence>
<reference evidence="4" key="1">
    <citation type="journal article" date="2008" name="BMC Genomics">
        <title>A conifer genomics resource of 200,000 spruce (Picea spp.) ESTs and 6,464 high-quality, sequence-finished full-length cDNAs for Sitka spruce (Picea sitchensis).</title>
        <authorList>
            <person name="Ralph S.G."/>
            <person name="Chun H.J."/>
            <person name="Kolosova N."/>
            <person name="Cooper D."/>
            <person name="Oddy C."/>
            <person name="Ritland C.E."/>
            <person name="Kirkpatrick R."/>
            <person name="Moore R."/>
            <person name="Barber S."/>
            <person name="Holt R.A."/>
            <person name="Jones S.J."/>
            <person name="Marra M.A."/>
            <person name="Douglas C.J."/>
            <person name="Ritland K."/>
            <person name="Bohlmann J."/>
        </authorList>
    </citation>
    <scope>NUCLEOTIDE SEQUENCE</scope>
    <source>
        <tissue evidence="4">Green portion of the leader tissue</tissue>
    </source>
</reference>
<protein>
    <submittedName>
        <fullName evidence="4">Uncharacterized protein</fullName>
    </submittedName>
</protein>
<sequence>MRKANACVYVCVLLVLIAALEWQVVLSTDQGINGSGVTTVHPASSPSPSPSPAPAPAPPLIDCKSECDRRCKVAPRQKACLKFCGICCNACKCVPSGTRGNKDECPCYRDKRSSQGKPKCP</sequence>
<dbReference type="PANTHER" id="PTHR23201">
    <property type="entry name" value="EXTENSIN, PROLINE-RICH PROTEIN"/>
    <property type="match status" value="1"/>
</dbReference>
<name>A9NMF1_PICSI</name>
<accession>A9NMF1</accession>
<dbReference type="EMBL" id="EF082454">
    <property type="protein sequence ID" value="ABK21812.1"/>
    <property type="molecule type" value="mRNA"/>
</dbReference>
<dbReference type="InterPro" id="IPR003854">
    <property type="entry name" value="GASA"/>
</dbReference>